<dbReference type="SUPFAM" id="SSF56112">
    <property type="entry name" value="Protein kinase-like (PK-like)"/>
    <property type="match status" value="1"/>
</dbReference>
<accession>A0A1B4Y4L5</accession>
<dbReference type="InterPro" id="IPR015422">
    <property type="entry name" value="PyrdxlP-dep_Trfase_small"/>
</dbReference>
<dbReference type="Gene3D" id="3.90.1150.10">
    <property type="entry name" value="Aspartate Aminotransferase, domain 1"/>
    <property type="match status" value="1"/>
</dbReference>
<evidence type="ECO:0000259" key="3">
    <source>
        <dbReference type="Pfam" id="PF01636"/>
    </source>
</evidence>
<dbReference type="Gene3D" id="3.90.1200.10">
    <property type="match status" value="1"/>
</dbReference>
<organism evidence="4 5">
    <name type="scientific">Mycobacterium ulcerans subsp. shinshuense</name>
    <dbReference type="NCBI Taxonomy" id="1124626"/>
    <lineage>
        <taxon>Bacteria</taxon>
        <taxon>Bacillati</taxon>
        <taxon>Actinomycetota</taxon>
        <taxon>Actinomycetes</taxon>
        <taxon>Mycobacteriales</taxon>
        <taxon>Mycobacteriaceae</taxon>
        <taxon>Mycobacterium</taxon>
        <taxon>Mycobacterium ulcerans group</taxon>
    </lineage>
</organism>
<dbReference type="Pfam" id="PF01636">
    <property type="entry name" value="APH"/>
    <property type="match status" value="1"/>
</dbReference>
<evidence type="ECO:0000256" key="2">
    <source>
        <dbReference type="ARBA" id="ARBA00022898"/>
    </source>
</evidence>
<dbReference type="InterPro" id="IPR005814">
    <property type="entry name" value="Aminotrans_3"/>
</dbReference>
<dbReference type="InterPro" id="IPR002575">
    <property type="entry name" value="Aminoglycoside_PTrfase"/>
</dbReference>
<dbReference type="Pfam" id="PF00202">
    <property type="entry name" value="Aminotran_3"/>
    <property type="match status" value="1"/>
</dbReference>
<dbReference type="EMBL" id="AP017624">
    <property type="protein sequence ID" value="BAV42008.1"/>
    <property type="molecule type" value="Genomic_DNA"/>
</dbReference>
<protein>
    <submittedName>
        <fullName evidence="4">4-aminobutyrate aminotransferase family protein</fullName>
    </submittedName>
</protein>
<name>A0A1B4Y4L5_MYCUL</name>
<sequence>MKPVKAPTGFDFFAHPELPGPPVSERDAEKFVVENYEISACARSLGSQQDANFLMTDPHGNTVGVLKVANAVFSTEEIDAQVEAVEWVAERDSALRLPRAIPDRRGQRHAPMSIGQEMLGVARLLTFLPGGAMSQSGYLAPKILAGMGNVTGRVSRALASFEHPGLDRVLQWNPRFASESVDALIGHVAEPAEAHRLAVATATAVNSLQRLDPQLPRQAVHLDIADTNMVGSPGSDGRHHPDGVIDFGDLTKTWAIAELATTVASCLYHAGAEPATILPVVAAFHAIRPLSSDEIEALWPMVIARAAVLLVSDLQQIAIDPGNEYAANTVQRERVILDQALLVPAPVMTGLIRDRLGIAQPQHHPLPKPHRPIIDIDPKSIVRLDFSVESDAANRGAWLDGALAHELADSALSSNALAAATRYAATRADYIAPLHPRSSPAIATGIDFWLREDTELVAPWAGDVVASTGAITLRTDSHELQLTGAQPVPTSGQRVQAGQPWAKAPFGQRIHLALRPTDAPTAPHTVRPEYAPGWLAVTEDPAALLGLEPAPSDGLDVLERRAATFAEVQEHYYDDPPQIERGWRHYLLSTAGRSYLDMVNNVTVLGHAHPGVAAAAARQLERLNTNSRFNYAVVVEFCERLTQLLPDPLDTVFLVNSGSEAGDLALRLAMAAAGRRDVVAVGEAYHGWTYATDAVSTSTADNPNALNTRPDWVHTVESPNSFRGKYRGAGASQYAHDAVAAIEDLVQSGRAPAAFIAETVYGSAGGMALPDGYLDAVYTAIRAAGGLTIADEVQVGYGRLGKWFWGFEQQGVVPDIVAIAKATGNGHPVGAVITSKAIAQRFRSQGYFFSSTGGSPLSSAIGIAVLDALKSERLQHYALAVGSHLIARIRKLATKHPLIGTVHGFGLYIGVEMVRDRKTLEPAAEETAAICDRMLELGVIIQPTGERMNILKTKPPLCIDMTAADYFADTLDRVLTEGW</sequence>
<gene>
    <name evidence="4" type="primary">gabT_1</name>
    <name evidence="4" type="ORF">SHTP_2939</name>
</gene>
<dbReference type="CDD" id="cd00610">
    <property type="entry name" value="OAT_like"/>
    <property type="match status" value="1"/>
</dbReference>
<evidence type="ECO:0000313" key="5">
    <source>
        <dbReference type="Proteomes" id="UP000218067"/>
    </source>
</evidence>
<evidence type="ECO:0000256" key="1">
    <source>
        <dbReference type="ARBA" id="ARBA00008954"/>
    </source>
</evidence>
<comment type="similarity">
    <text evidence="1">Belongs to the class-III pyridoxal-phosphate-dependent aminotransferase family.</text>
</comment>
<dbReference type="Proteomes" id="UP000218067">
    <property type="component" value="Chromosome"/>
</dbReference>
<feature type="domain" description="Aminoglycoside phosphotransferase" evidence="3">
    <location>
        <begin position="46"/>
        <end position="269"/>
    </location>
</feature>
<dbReference type="Gene3D" id="3.40.640.10">
    <property type="entry name" value="Type I PLP-dependent aspartate aminotransferase-like (Major domain)"/>
    <property type="match status" value="1"/>
</dbReference>
<dbReference type="PANTHER" id="PTHR45688">
    <property type="match status" value="1"/>
</dbReference>
<dbReference type="InterPro" id="IPR015421">
    <property type="entry name" value="PyrdxlP-dep_Trfase_major"/>
</dbReference>
<dbReference type="NCBIfam" id="NF004800">
    <property type="entry name" value="PRK06149.1"/>
    <property type="match status" value="1"/>
</dbReference>
<dbReference type="SUPFAM" id="SSF53383">
    <property type="entry name" value="PLP-dependent transferases"/>
    <property type="match status" value="1"/>
</dbReference>
<dbReference type="GO" id="GO:0030170">
    <property type="term" value="F:pyridoxal phosphate binding"/>
    <property type="evidence" value="ECO:0007669"/>
    <property type="project" value="InterPro"/>
</dbReference>
<dbReference type="PANTHER" id="PTHR45688:SF13">
    <property type="entry name" value="ALANINE--GLYOXYLATE AMINOTRANSFERASE 2-LIKE"/>
    <property type="match status" value="1"/>
</dbReference>
<reference evidence="4 5" key="1">
    <citation type="submission" date="2016-08" db="EMBL/GenBank/DDBJ databases">
        <title>Complete genome sequence of Mycobacterium shinshuense, a subspecies of M. ulcerans.</title>
        <authorList>
            <person name="Yoshida M."/>
            <person name="Ogura Y."/>
            <person name="Hayashi T."/>
            <person name="Hoshino Y."/>
        </authorList>
    </citation>
    <scope>NUCLEOTIDE SEQUENCE [LARGE SCALE GENOMIC DNA]</scope>
    <source>
        <strain evidence="5">ATCC 33728</strain>
    </source>
</reference>
<proteinExistence type="inferred from homology"/>
<dbReference type="RefSeq" id="WP_096371037.1">
    <property type="nucleotide sequence ID" value="NZ_AP017624.1"/>
</dbReference>
<dbReference type="InterPro" id="IPR015424">
    <property type="entry name" value="PyrdxlP-dep_Trfase"/>
</dbReference>
<dbReference type="InterPro" id="IPR011009">
    <property type="entry name" value="Kinase-like_dom_sf"/>
</dbReference>
<dbReference type="GeneID" id="93437534"/>
<evidence type="ECO:0000313" key="4">
    <source>
        <dbReference type="EMBL" id="BAV42008.1"/>
    </source>
</evidence>
<keyword evidence="4" id="KW-0808">Transferase</keyword>
<dbReference type="GO" id="GO:0008483">
    <property type="term" value="F:transaminase activity"/>
    <property type="evidence" value="ECO:0007669"/>
    <property type="project" value="UniProtKB-KW"/>
</dbReference>
<keyword evidence="2" id="KW-0663">Pyridoxal phosphate</keyword>
<dbReference type="AlphaFoldDB" id="A0A1B4Y4L5"/>
<keyword evidence="4" id="KW-0032">Aminotransferase</keyword>